<evidence type="ECO:0000256" key="1">
    <source>
        <dbReference type="SAM" id="MobiDB-lite"/>
    </source>
</evidence>
<keyword evidence="2" id="KW-0812">Transmembrane</keyword>
<feature type="region of interest" description="Disordered" evidence="1">
    <location>
        <begin position="1"/>
        <end position="21"/>
    </location>
</feature>
<evidence type="ECO:0000313" key="4">
    <source>
        <dbReference type="Proteomes" id="UP000677054"/>
    </source>
</evidence>
<reference evidence="3" key="1">
    <citation type="submission" date="2020-11" db="EMBL/GenBank/DDBJ databases">
        <authorList>
            <person name="Tran Van P."/>
        </authorList>
    </citation>
    <scope>NUCLEOTIDE SEQUENCE</scope>
</reference>
<accession>A0A7R9A8C2</accession>
<organism evidence="3">
    <name type="scientific">Darwinula stevensoni</name>
    <dbReference type="NCBI Taxonomy" id="69355"/>
    <lineage>
        <taxon>Eukaryota</taxon>
        <taxon>Metazoa</taxon>
        <taxon>Ecdysozoa</taxon>
        <taxon>Arthropoda</taxon>
        <taxon>Crustacea</taxon>
        <taxon>Oligostraca</taxon>
        <taxon>Ostracoda</taxon>
        <taxon>Podocopa</taxon>
        <taxon>Podocopida</taxon>
        <taxon>Darwinulocopina</taxon>
        <taxon>Darwinuloidea</taxon>
        <taxon>Darwinulidae</taxon>
        <taxon>Darwinula</taxon>
    </lineage>
</organism>
<dbReference type="EMBL" id="CAJPEV010002241">
    <property type="protein sequence ID" value="CAG0896238.1"/>
    <property type="molecule type" value="Genomic_DNA"/>
</dbReference>
<feature type="transmembrane region" description="Helical" evidence="2">
    <location>
        <begin position="38"/>
        <end position="60"/>
    </location>
</feature>
<dbReference type="Proteomes" id="UP000677054">
    <property type="component" value="Unassembled WGS sequence"/>
</dbReference>
<dbReference type="AlphaFoldDB" id="A0A7R9A8C2"/>
<keyword evidence="4" id="KW-1185">Reference proteome</keyword>
<proteinExistence type="predicted"/>
<keyword evidence="2" id="KW-1133">Transmembrane helix</keyword>
<sequence length="282" mass="31806">MEPLKQEEIEENFDEHTENGRTSHRAISKLKRLTRVQIVFIAIVTAISFSSGIFIGIVPLHSWNQGSKDTASSLSKEDTAFKSASEGKESYLVAWIGLHPSSLDWDRKDPELNMPEFGSTAESSEQNTKTKSILDKKSELYWNAPKYDLVKELEILLKNLTDCVTIAWAYRRAVEEEAKREASSVEYWRKQAEVTKYKEDLTLAESHAGLEKAWGAASEKLLAARKACEEAKVKDAKDLVNDDLLHQILSKVKQAKKSWDDAIAAINEAKVKAEMTKFRGNT</sequence>
<evidence type="ECO:0000313" key="3">
    <source>
        <dbReference type="EMBL" id="CAD7249338.1"/>
    </source>
</evidence>
<evidence type="ECO:0000256" key="2">
    <source>
        <dbReference type="SAM" id="Phobius"/>
    </source>
</evidence>
<dbReference type="EMBL" id="LR901758">
    <property type="protein sequence ID" value="CAD7249338.1"/>
    <property type="molecule type" value="Genomic_DNA"/>
</dbReference>
<gene>
    <name evidence="3" type="ORF">DSTB1V02_LOCUS9136</name>
</gene>
<protein>
    <submittedName>
        <fullName evidence="3">Uncharacterized protein</fullName>
    </submittedName>
</protein>
<keyword evidence="2" id="KW-0472">Membrane</keyword>
<name>A0A7R9A8C2_9CRUS</name>